<dbReference type="Proteomes" id="UP001465976">
    <property type="component" value="Unassembled WGS sequence"/>
</dbReference>
<comment type="caution">
    <text evidence="1">The sequence shown here is derived from an EMBL/GenBank/DDBJ whole genome shotgun (WGS) entry which is preliminary data.</text>
</comment>
<reference evidence="1 2" key="1">
    <citation type="submission" date="2024-02" db="EMBL/GenBank/DDBJ databases">
        <title>A draft genome for the cacao thread blight pathogen Marasmius crinis-equi.</title>
        <authorList>
            <person name="Cohen S.P."/>
            <person name="Baruah I.K."/>
            <person name="Amoako-Attah I."/>
            <person name="Bukari Y."/>
            <person name="Meinhardt L.W."/>
            <person name="Bailey B.A."/>
        </authorList>
    </citation>
    <scope>NUCLEOTIDE SEQUENCE [LARGE SCALE GENOMIC DNA]</scope>
    <source>
        <strain evidence="1 2">GH-76</strain>
    </source>
</reference>
<evidence type="ECO:0000313" key="1">
    <source>
        <dbReference type="EMBL" id="KAL0566996.1"/>
    </source>
</evidence>
<sequence length="370" mass="42074">MDSWSRQCTSPSDQALPAVCVKIWYEDGKNPLIFSIPSPADGIFTIRSCFKAFFTDLLHENERRDVATFGSDTMQWEIHYADTPRRVHPESILLYCMKAEGITGSRLPNCPGLDDDITRLHWRHTVQPPIPNASQDGSFLSSPSPTLSDVRLRQPLHDVNQNQPAQRPSTIRKWPTAYTAREIISGFETMRLQENQRDVRELRDVKERFEGVFPDCERFVQSTYGKHRKIWNDIVNGMGQPLGPFNLTDSISTTESWNEFIKKPHRLPCATDIGLDSDRTTSGIQTTNKELPPVPHCDLYWDGLIADLGQESDHVSSPSLDDILFQMTASNHPTYDFDLSFLASTEFEAVDNGRWDTWLPLDPTIPSPSH</sequence>
<evidence type="ECO:0000313" key="2">
    <source>
        <dbReference type="Proteomes" id="UP001465976"/>
    </source>
</evidence>
<gene>
    <name evidence="1" type="ORF">V5O48_014999</name>
</gene>
<dbReference type="EMBL" id="JBAHYK010001706">
    <property type="protein sequence ID" value="KAL0566996.1"/>
    <property type="molecule type" value="Genomic_DNA"/>
</dbReference>
<keyword evidence="2" id="KW-1185">Reference proteome</keyword>
<proteinExistence type="predicted"/>
<protein>
    <submittedName>
        <fullName evidence="1">Uncharacterized protein</fullName>
    </submittedName>
</protein>
<accession>A0ABR3EW18</accession>
<organism evidence="1 2">
    <name type="scientific">Marasmius crinis-equi</name>
    <dbReference type="NCBI Taxonomy" id="585013"/>
    <lineage>
        <taxon>Eukaryota</taxon>
        <taxon>Fungi</taxon>
        <taxon>Dikarya</taxon>
        <taxon>Basidiomycota</taxon>
        <taxon>Agaricomycotina</taxon>
        <taxon>Agaricomycetes</taxon>
        <taxon>Agaricomycetidae</taxon>
        <taxon>Agaricales</taxon>
        <taxon>Marasmiineae</taxon>
        <taxon>Marasmiaceae</taxon>
        <taxon>Marasmius</taxon>
    </lineage>
</organism>
<name>A0ABR3EW18_9AGAR</name>